<dbReference type="OrthoDB" id="9804707at2"/>
<comment type="subunit">
    <text evidence="5 16">Homodimer.</text>
</comment>
<evidence type="ECO:0000256" key="9">
    <source>
        <dbReference type="ARBA" id="ARBA00022741"/>
    </source>
</evidence>
<evidence type="ECO:0000256" key="6">
    <source>
        <dbReference type="ARBA" id="ARBA00012102"/>
    </source>
</evidence>
<keyword evidence="9 16" id="KW-0547">Nucleotide-binding</keyword>
<organism evidence="17 18">
    <name type="scientific">Mycoplasma marinum</name>
    <dbReference type="NCBI Taxonomy" id="1937190"/>
    <lineage>
        <taxon>Bacteria</taxon>
        <taxon>Bacillati</taxon>
        <taxon>Mycoplasmatota</taxon>
        <taxon>Mollicutes</taxon>
        <taxon>Mycoplasmataceae</taxon>
        <taxon>Mycoplasma</taxon>
    </lineage>
</organism>
<comment type="caution">
    <text evidence="17">The sequence shown here is derived from an EMBL/GenBank/DDBJ whole genome shotgun (WGS) entry which is preliminary data.</text>
</comment>
<dbReference type="PANTHER" id="PTHR34265:SF1">
    <property type="entry name" value="TYPE III PANTOTHENATE KINASE"/>
    <property type="match status" value="1"/>
</dbReference>
<feature type="binding site" evidence="16">
    <location>
        <position position="126"/>
    </location>
    <ligand>
        <name>ATP</name>
        <dbReference type="ChEBI" id="CHEBI:30616"/>
    </ligand>
</feature>
<dbReference type="UniPathway" id="UPA00241">
    <property type="reaction ID" value="UER00352"/>
</dbReference>
<keyword evidence="8 16" id="KW-0808">Transferase</keyword>
<evidence type="ECO:0000256" key="16">
    <source>
        <dbReference type="HAMAP-Rule" id="MF_01274"/>
    </source>
</evidence>
<evidence type="ECO:0000313" key="18">
    <source>
        <dbReference type="Proteomes" id="UP000294192"/>
    </source>
</evidence>
<dbReference type="PANTHER" id="PTHR34265">
    <property type="entry name" value="TYPE III PANTOTHENATE KINASE"/>
    <property type="match status" value="1"/>
</dbReference>
<proteinExistence type="inferred from homology"/>
<comment type="similarity">
    <text evidence="14 16">Belongs to the type III pantothenate kinase family.</text>
</comment>
<comment type="pathway">
    <text evidence="4 16">Cofactor biosynthesis; coenzyme A biosynthesis; CoA from (R)-pantothenate: step 1/5.</text>
</comment>
<comment type="catalytic activity">
    <reaction evidence="1 16">
        <text>(R)-pantothenate + ATP = (R)-4'-phosphopantothenate + ADP + H(+)</text>
        <dbReference type="Rhea" id="RHEA:16373"/>
        <dbReference type="ChEBI" id="CHEBI:10986"/>
        <dbReference type="ChEBI" id="CHEBI:15378"/>
        <dbReference type="ChEBI" id="CHEBI:29032"/>
        <dbReference type="ChEBI" id="CHEBI:30616"/>
        <dbReference type="ChEBI" id="CHEBI:456216"/>
        <dbReference type="EC" id="2.7.1.33"/>
    </reaction>
</comment>
<evidence type="ECO:0000256" key="5">
    <source>
        <dbReference type="ARBA" id="ARBA00011738"/>
    </source>
</evidence>
<feature type="binding site" evidence="16">
    <location>
        <begin position="102"/>
        <end position="105"/>
    </location>
    <ligand>
        <name>substrate</name>
    </ligand>
</feature>
<keyword evidence="11 16" id="KW-0067">ATP-binding</keyword>
<keyword evidence="7 16" id="KW-0963">Cytoplasm</keyword>
<evidence type="ECO:0000256" key="8">
    <source>
        <dbReference type="ARBA" id="ARBA00022679"/>
    </source>
</evidence>
<comment type="function">
    <text evidence="16">Catalyzes the phosphorylation of pantothenate (Pan), the first step in CoA biosynthesis.</text>
</comment>
<accession>A0A4R0XMC5</accession>
<dbReference type="EC" id="2.7.1.33" evidence="6 16"/>
<feature type="active site" description="Proton acceptor" evidence="16">
    <location>
        <position position="104"/>
    </location>
</feature>
<dbReference type="InterPro" id="IPR004619">
    <property type="entry name" value="Type_III_PanK"/>
</dbReference>
<sequence>MKLYFDIGNTNIKLNFREKEEEKYFSFKTKDENITIDSFFNMLPENIIQNNVEKVFITSVVPRLTSLMTRMVKKYFQIEPKILAFPIKTGLKINATDPKTIGADLIALSVFAASKSNNSIIINLGTSTTITHIENKDVKGFIIAPGIQGSFESLIDNAAKLPEINLNPIDKVLGNNTSECLSIGVLKGHSHMLKGFIREIDRNADIFISGGHSYLVEKYIPGIFIEEATIKGMKVLEELNGF</sequence>
<dbReference type="GO" id="GO:0015937">
    <property type="term" value="P:coenzyme A biosynthetic process"/>
    <property type="evidence" value="ECO:0007669"/>
    <property type="project" value="UniProtKB-UniRule"/>
</dbReference>
<gene>
    <name evidence="16" type="primary">coaX</name>
    <name evidence="17" type="ORF">C4B24_00480</name>
</gene>
<evidence type="ECO:0000256" key="4">
    <source>
        <dbReference type="ARBA" id="ARBA00005225"/>
    </source>
</evidence>
<evidence type="ECO:0000256" key="1">
    <source>
        <dbReference type="ARBA" id="ARBA00001206"/>
    </source>
</evidence>
<evidence type="ECO:0000313" key="17">
    <source>
        <dbReference type="EMBL" id="TCG11859.1"/>
    </source>
</evidence>
<keyword evidence="12 16" id="KW-0630">Potassium</keyword>
<evidence type="ECO:0000256" key="12">
    <source>
        <dbReference type="ARBA" id="ARBA00022958"/>
    </source>
</evidence>
<evidence type="ECO:0000256" key="11">
    <source>
        <dbReference type="ARBA" id="ARBA00022840"/>
    </source>
</evidence>
<keyword evidence="13 16" id="KW-0173">Coenzyme A biosynthesis</keyword>
<feature type="binding site" evidence="16">
    <location>
        <begin position="6"/>
        <end position="13"/>
    </location>
    <ligand>
        <name>ATP</name>
        <dbReference type="ChEBI" id="CHEBI:30616"/>
    </ligand>
</feature>
<dbReference type="Pfam" id="PF03309">
    <property type="entry name" value="Pan_kinase"/>
    <property type="match status" value="1"/>
</dbReference>
<comment type="cofactor">
    <cofactor evidence="16">
        <name>NH4(+)</name>
        <dbReference type="ChEBI" id="CHEBI:28938"/>
    </cofactor>
    <cofactor evidence="16">
        <name>K(+)</name>
        <dbReference type="ChEBI" id="CHEBI:29103"/>
    </cofactor>
    <text evidence="16">A monovalent cation. Ammonium or potassium.</text>
</comment>
<name>A0A4R0XMC5_9MOLU</name>
<dbReference type="Gene3D" id="3.30.420.40">
    <property type="match status" value="2"/>
</dbReference>
<evidence type="ECO:0000256" key="10">
    <source>
        <dbReference type="ARBA" id="ARBA00022777"/>
    </source>
</evidence>
<evidence type="ECO:0000256" key="14">
    <source>
        <dbReference type="ARBA" id="ARBA00038036"/>
    </source>
</evidence>
<dbReference type="NCBIfam" id="TIGR00671">
    <property type="entry name" value="baf"/>
    <property type="match status" value="1"/>
</dbReference>
<evidence type="ECO:0000256" key="3">
    <source>
        <dbReference type="ARBA" id="ARBA00004496"/>
    </source>
</evidence>
<evidence type="ECO:0000256" key="2">
    <source>
        <dbReference type="ARBA" id="ARBA00001958"/>
    </source>
</evidence>
<dbReference type="InterPro" id="IPR043129">
    <property type="entry name" value="ATPase_NBD"/>
</dbReference>
<dbReference type="GO" id="GO:0005737">
    <property type="term" value="C:cytoplasm"/>
    <property type="evidence" value="ECO:0007669"/>
    <property type="project" value="UniProtKB-SubCell"/>
</dbReference>
<dbReference type="SUPFAM" id="SSF53067">
    <property type="entry name" value="Actin-like ATPase domain"/>
    <property type="match status" value="2"/>
</dbReference>
<dbReference type="CDD" id="cd24015">
    <property type="entry name" value="ASKHA_NBD_PanK-III"/>
    <property type="match status" value="1"/>
</dbReference>
<keyword evidence="10 16" id="KW-0418">Kinase</keyword>
<comment type="caution">
    <text evidence="16">Lacks conserved residue(s) required for the propagation of feature annotation.</text>
</comment>
<feature type="binding site" evidence="16">
    <location>
        <position position="177"/>
    </location>
    <ligand>
        <name>substrate</name>
    </ligand>
</feature>
<comment type="subcellular location">
    <subcellularLocation>
        <location evidence="3 16">Cytoplasm</location>
    </subcellularLocation>
</comment>
<dbReference type="RefSeq" id="WP_131598283.1">
    <property type="nucleotide sequence ID" value="NZ_CBDBYK010000005.1"/>
</dbReference>
<evidence type="ECO:0000256" key="7">
    <source>
        <dbReference type="ARBA" id="ARBA00022490"/>
    </source>
</evidence>
<dbReference type="GO" id="GO:0004594">
    <property type="term" value="F:pantothenate kinase activity"/>
    <property type="evidence" value="ECO:0007669"/>
    <property type="project" value="UniProtKB-UniRule"/>
</dbReference>
<keyword evidence="18" id="KW-1185">Reference proteome</keyword>
<dbReference type="Proteomes" id="UP000294192">
    <property type="component" value="Unassembled WGS sequence"/>
</dbReference>
<dbReference type="GO" id="GO:0005524">
    <property type="term" value="F:ATP binding"/>
    <property type="evidence" value="ECO:0007669"/>
    <property type="project" value="UniProtKB-UniRule"/>
</dbReference>
<dbReference type="AlphaFoldDB" id="A0A4R0XMC5"/>
<evidence type="ECO:0000256" key="15">
    <source>
        <dbReference type="ARBA" id="ARBA00040883"/>
    </source>
</evidence>
<dbReference type="HAMAP" id="MF_01274">
    <property type="entry name" value="Pantothen_kinase_3"/>
    <property type="match status" value="1"/>
</dbReference>
<evidence type="ECO:0000256" key="13">
    <source>
        <dbReference type="ARBA" id="ARBA00022993"/>
    </source>
</evidence>
<protein>
    <recommendedName>
        <fullName evidence="15 16">Type III pantothenate kinase</fullName>
        <ecNumber evidence="6 16">2.7.1.33</ecNumber>
    </recommendedName>
    <alternativeName>
        <fullName evidence="16">PanK-III</fullName>
    </alternativeName>
    <alternativeName>
        <fullName evidence="16">Pantothenic acid kinase</fullName>
    </alternativeName>
</protein>
<comment type="cofactor">
    <cofactor evidence="2">
        <name>K(+)</name>
        <dbReference type="ChEBI" id="CHEBI:29103"/>
    </cofactor>
</comment>
<reference evidence="17 18" key="1">
    <citation type="submission" date="2018-02" db="EMBL/GenBank/DDBJ databases">
        <title>Mycoplasma marinum and Mycoplasma todarodis sp. nov., moderately halophilic and psychrotolerant mycoplasmas isolated from cephalopods.</title>
        <authorList>
            <person name="Viver T."/>
        </authorList>
    </citation>
    <scope>NUCLEOTIDE SEQUENCE [LARGE SCALE GENOMIC DNA]</scope>
    <source>
        <strain evidence="17 18">PE</strain>
    </source>
</reference>
<dbReference type="EMBL" id="PSZO01000002">
    <property type="protein sequence ID" value="TCG11859.1"/>
    <property type="molecule type" value="Genomic_DNA"/>
</dbReference>